<feature type="region of interest" description="Disordered" evidence="1">
    <location>
        <begin position="39"/>
        <end position="63"/>
    </location>
</feature>
<keyword evidence="3" id="KW-1185">Reference proteome</keyword>
<feature type="region of interest" description="Disordered" evidence="1">
    <location>
        <begin position="107"/>
        <end position="142"/>
    </location>
</feature>
<protein>
    <submittedName>
        <fullName evidence="2">Uncharacterized protein</fullName>
    </submittedName>
</protein>
<accession>A0A7J6VUL2</accession>
<gene>
    <name evidence="2" type="ORF">FRX31_022134</name>
</gene>
<comment type="caution">
    <text evidence="2">The sequence shown here is derived from an EMBL/GenBank/DDBJ whole genome shotgun (WGS) entry which is preliminary data.</text>
</comment>
<proteinExistence type="predicted"/>
<dbReference type="OrthoDB" id="10600922at2759"/>
<dbReference type="AlphaFoldDB" id="A0A7J6VUL2"/>
<dbReference type="EMBL" id="JABWDY010026961">
    <property type="protein sequence ID" value="KAF5188278.1"/>
    <property type="molecule type" value="Genomic_DNA"/>
</dbReference>
<sequence length="142" mass="15482">MASSNGFTPQESKIQNNNLPDDMYVTENLGELHLKETAKSSWPSLNFPPVPPKLPEPELQNKGVISDKRKAISSNKRFPPPIKNPVSLKSYRQNGRLIIKIANDPASQHAAAAREGQEAKGGAGQQVGKEPEENTVEGRGNM</sequence>
<reference evidence="2 3" key="1">
    <citation type="submission" date="2020-06" db="EMBL/GenBank/DDBJ databases">
        <title>Transcriptomic and genomic resources for Thalictrum thalictroides and T. hernandezii: Facilitating candidate gene discovery in an emerging model plant lineage.</title>
        <authorList>
            <person name="Arias T."/>
            <person name="Riano-Pachon D.M."/>
            <person name="Di Stilio V.S."/>
        </authorList>
    </citation>
    <scope>NUCLEOTIDE SEQUENCE [LARGE SCALE GENOMIC DNA]</scope>
    <source>
        <strain evidence="3">cv. WT478/WT964</strain>
        <tissue evidence="2">Leaves</tissue>
    </source>
</reference>
<evidence type="ECO:0000256" key="1">
    <source>
        <dbReference type="SAM" id="MobiDB-lite"/>
    </source>
</evidence>
<feature type="region of interest" description="Disordered" evidence="1">
    <location>
        <begin position="1"/>
        <end position="22"/>
    </location>
</feature>
<dbReference type="Proteomes" id="UP000554482">
    <property type="component" value="Unassembled WGS sequence"/>
</dbReference>
<evidence type="ECO:0000313" key="3">
    <source>
        <dbReference type="Proteomes" id="UP000554482"/>
    </source>
</evidence>
<organism evidence="2 3">
    <name type="scientific">Thalictrum thalictroides</name>
    <name type="common">Rue-anemone</name>
    <name type="synonym">Anemone thalictroides</name>
    <dbReference type="NCBI Taxonomy" id="46969"/>
    <lineage>
        <taxon>Eukaryota</taxon>
        <taxon>Viridiplantae</taxon>
        <taxon>Streptophyta</taxon>
        <taxon>Embryophyta</taxon>
        <taxon>Tracheophyta</taxon>
        <taxon>Spermatophyta</taxon>
        <taxon>Magnoliopsida</taxon>
        <taxon>Ranunculales</taxon>
        <taxon>Ranunculaceae</taxon>
        <taxon>Thalictroideae</taxon>
        <taxon>Thalictrum</taxon>
    </lineage>
</organism>
<name>A0A7J6VUL2_THATH</name>
<feature type="region of interest" description="Disordered" evidence="1">
    <location>
        <begin position="69"/>
        <end position="88"/>
    </location>
</feature>
<evidence type="ECO:0000313" key="2">
    <source>
        <dbReference type="EMBL" id="KAF5188278.1"/>
    </source>
</evidence>
<feature type="compositionally biased region" description="Polar residues" evidence="1">
    <location>
        <begin position="1"/>
        <end position="19"/>
    </location>
</feature>